<keyword evidence="1" id="KW-0812">Transmembrane</keyword>
<reference evidence="2" key="2">
    <citation type="submission" date="2020-11" db="EMBL/GenBank/DDBJ databases">
        <title>Whole genome sequencing of Colletotrichum sp.</title>
        <authorList>
            <person name="Li H."/>
        </authorList>
    </citation>
    <scope>NUCLEOTIDE SEQUENCE</scope>
    <source>
        <strain evidence="2">CkLH20</strain>
    </source>
</reference>
<dbReference type="OrthoDB" id="5306317at2759"/>
<feature type="transmembrane region" description="Helical" evidence="1">
    <location>
        <begin position="146"/>
        <end position="165"/>
    </location>
</feature>
<feature type="transmembrane region" description="Helical" evidence="1">
    <location>
        <begin position="104"/>
        <end position="126"/>
    </location>
</feature>
<organism evidence="2 3">
    <name type="scientific">Colletotrichum karsti</name>
    <dbReference type="NCBI Taxonomy" id="1095194"/>
    <lineage>
        <taxon>Eukaryota</taxon>
        <taxon>Fungi</taxon>
        <taxon>Dikarya</taxon>
        <taxon>Ascomycota</taxon>
        <taxon>Pezizomycotina</taxon>
        <taxon>Sordariomycetes</taxon>
        <taxon>Hypocreomycetidae</taxon>
        <taxon>Glomerellales</taxon>
        <taxon>Glomerellaceae</taxon>
        <taxon>Colletotrichum</taxon>
        <taxon>Colletotrichum boninense species complex</taxon>
    </lineage>
</organism>
<sequence length="256" mass="28388">MASVYFETSWAILSTIGLANVLFGFIVSGITAFSPVSLIPIIVSAAGAVANGLCYYSFYADYPLLNTAISSAFADVMWMIQEAGISFYSYAILVRVLRNKDRVAFMSLFWLVIVAIFVLRLCILVARVKILVSGEPELKRIINGLHVGYFTSMALLECLGAFFLLRKFSAAKTSSLQASIAPTLFQHLMRSTEIRLAVLALIGVTRAVAYFFQPSMQKAETVASQIDRFVYTLECMFPVMILWVLSFAKTNQDQES</sequence>
<dbReference type="GeneID" id="62161218"/>
<feature type="transmembrane region" description="Helical" evidence="1">
    <location>
        <begin position="229"/>
        <end position="248"/>
    </location>
</feature>
<protein>
    <submittedName>
        <fullName evidence="2">Uncharacterized protein</fullName>
    </submittedName>
</protein>
<keyword evidence="3" id="KW-1185">Reference proteome</keyword>
<evidence type="ECO:0000313" key="3">
    <source>
        <dbReference type="Proteomes" id="UP000781932"/>
    </source>
</evidence>
<name>A0A9P6I6J1_9PEZI</name>
<dbReference type="AlphaFoldDB" id="A0A9P6I6J1"/>
<keyword evidence="1" id="KW-1133">Transmembrane helix</keyword>
<evidence type="ECO:0000313" key="2">
    <source>
        <dbReference type="EMBL" id="KAF9877159.1"/>
    </source>
</evidence>
<feature type="transmembrane region" description="Helical" evidence="1">
    <location>
        <begin position="12"/>
        <end position="31"/>
    </location>
</feature>
<keyword evidence="1" id="KW-0472">Membrane</keyword>
<feature type="transmembrane region" description="Helical" evidence="1">
    <location>
        <begin position="194"/>
        <end position="213"/>
    </location>
</feature>
<proteinExistence type="predicted"/>
<reference evidence="2" key="1">
    <citation type="submission" date="2020-03" db="EMBL/GenBank/DDBJ databases">
        <authorList>
            <person name="He L."/>
        </authorList>
    </citation>
    <scope>NUCLEOTIDE SEQUENCE</scope>
    <source>
        <strain evidence="2">CkLH20</strain>
    </source>
</reference>
<accession>A0A9P6I6J1</accession>
<comment type="caution">
    <text evidence="2">The sequence shown here is derived from an EMBL/GenBank/DDBJ whole genome shotgun (WGS) entry which is preliminary data.</text>
</comment>
<dbReference type="RefSeq" id="XP_038746620.1">
    <property type="nucleotide sequence ID" value="XM_038888144.1"/>
</dbReference>
<feature type="transmembrane region" description="Helical" evidence="1">
    <location>
        <begin position="78"/>
        <end position="97"/>
    </location>
</feature>
<evidence type="ECO:0000256" key="1">
    <source>
        <dbReference type="SAM" id="Phobius"/>
    </source>
</evidence>
<feature type="transmembrane region" description="Helical" evidence="1">
    <location>
        <begin position="38"/>
        <end position="58"/>
    </location>
</feature>
<dbReference type="EMBL" id="JAATWM020000015">
    <property type="protein sequence ID" value="KAF9877159.1"/>
    <property type="molecule type" value="Genomic_DNA"/>
</dbReference>
<dbReference type="Proteomes" id="UP000781932">
    <property type="component" value="Unassembled WGS sequence"/>
</dbReference>
<gene>
    <name evidence="2" type="ORF">CkaCkLH20_05425</name>
</gene>